<dbReference type="PANTHER" id="PTHR22916:SF3">
    <property type="entry name" value="UDP-GLCNAC:BETAGAL BETA-1,3-N-ACETYLGLUCOSAMINYLTRANSFERASE-LIKE PROTEIN 1"/>
    <property type="match status" value="1"/>
</dbReference>
<feature type="domain" description="Glycosyltransferase 2-like" evidence="1">
    <location>
        <begin position="7"/>
        <end position="166"/>
    </location>
</feature>
<dbReference type="EMBL" id="NFLB01000009">
    <property type="protein sequence ID" value="OUQ04810.1"/>
    <property type="molecule type" value="Genomic_DNA"/>
</dbReference>
<accession>A0A1Y4QI66</accession>
<dbReference type="SUPFAM" id="SSF53448">
    <property type="entry name" value="Nucleotide-diphospho-sugar transferases"/>
    <property type="match status" value="1"/>
</dbReference>
<evidence type="ECO:0000313" key="2">
    <source>
        <dbReference type="EMBL" id="OUQ04810.1"/>
    </source>
</evidence>
<dbReference type="Gene3D" id="3.90.550.10">
    <property type="entry name" value="Spore Coat Polysaccharide Biosynthesis Protein SpsA, Chain A"/>
    <property type="match status" value="1"/>
</dbReference>
<dbReference type="Proteomes" id="UP000196258">
    <property type="component" value="Unassembled WGS sequence"/>
</dbReference>
<dbReference type="PANTHER" id="PTHR22916">
    <property type="entry name" value="GLYCOSYLTRANSFERASE"/>
    <property type="match status" value="1"/>
</dbReference>
<proteinExistence type="predicted"/>
<reference evidence="3" key="1">
    <citation type="submission" date="2017-04" db="EMBL/GenBank/DDBJ databases">
        <title>Function of individual gut microbiota members based on whole genome sequencing of pure cultures obtained from chicken caecum.</title>
        <authorList>
            <person name="Medvecky M."/>
            <person name="Cejkova D."/>
            <person name="Polansky O."/>
            <person name="Karasova D."/>
            <person name="Kubasova T."/>
            <person name="Cizek A."/>
            <person name="Rychlik I."/>
        </authorList>
    </citation>
    <scope>NUCLEOTIDE SEQUENCE [LARGE SCALE GENOMIC DNA]</scope>
    <source>
        <strain evidence="3">An149</strain>
    </source>
</reference>
<evidence type="ECO:0000259" key="1">
    <source>
        <dbReference type="Pfam" id="PF00535"/>
    </source>
</evidence>
<evidence type="ECO:0000313" key="3">
    <source>
        <dbReference type="Proteomes" id="UP000196258"/>
    </source>
</evidence>
<dbReference type="Pfam" id="PF00535">
    <property type="entry name" value="Glycos_transf_2"/>
    <property type="match status" value="1"/>
</dbReference>
<dbReference type="GO" id="GO:0016758">
    <property type="term" value="F:hexosyltransferase activity"/>
    <property type="evidence" value="ECO:0007669"/>
    <property type="project" value="UniProtKB-ARBA"/>
</dbReference>
<dbReference type="InterPro" id="IPR001173">
    <property type="entry name" value="Glyco_trans_2-like"/>
</dbReference>
<dbReference type="RefSeq" id="WP_087256954.1">
    <property type="nucleotide sequence ID" value="NZ_NFLB01000009.1"/>
</dbReference>
<dbReference type="AlphaFoldDB" id="A0A1Y4QI66"/>
<protein>
    <recommendedName>
        <fullName evidence="1">Glycosyltransferase 2-like domain-containing protein</fullName>
    </recommendedName>
</protein>
<comment type="caution">
    <text evidence="2">The sequence shown here is derived from an EMBL/GenBank/DDBJ whole genome shotgun (WGS) entry which is preliminary data.</text>
</comment>
<sequence>MIKGKISCIISSYNTPSSYLRESVNSILRQTYKNIELIVVDDGSKIAVKDVLRDINDERLIIITNKSNIGVTKSRNKAMKIMRGEFMAVMDADDVSDESRFEKEISFLKTHSNYDLVSSQMAFISCDGRKNPWIKIPKFNQKYLSWLFWDNSRPFPHGPALIRNSFLKKHSIFYDENYKKALDYRLWVDCARNGAKFHILDEYLYFYRVHDGQISQLNRGEQIYYADKICIDQLKYLKIIPTDKEEKIHLCLRDSEPGGKIDEIKAWKEKIILENKKHKYCDYKIFKDEVNYRYFKLCYKEYVLRKNKMYKLEFYKALNLKNISKSFAAILRTKLDRKHAKTLKV</sequence>
<gene>
    <name evidence="2" type="ORF">B5E91_09015</name>
</gene>
<organism evidence="2 3">
    <name type="scientific">Thomasclavelia spiroformis</name>
    <dbReference type="NCBI Taxonomy" id="29348"/>
    <lineage>
        <taxon>Bacteria</taxon>
        <taxon>Bacillati</taxon>
        <taxon>Bacillota</taxon>
        <taxon>Erysipelotrichia</taxon>
        <taxon>Erysipelotrichales</taxon>
        <taxon>Coprobacillaceae</taxon>
        <taxon>Thomasclavelia</taxon>
    </lineage>
</organism>
<dbReference type="InterPro" id="IPR029044">
    <property type="entry name" value="Nucleotide-diphossugar_trans"/>
</dbReference>
<name>A0A1Y4QI66_9FIRM</name>